<reference evidence="1" key="2">
    <citation type="journal article" date="2015" name="Fish Shellfish Immunol.">
        <title>Early steps in the European eel (Anguilla anguilla)-Vibrio vulnificus interaction in the gills: Role of the RtxA13 toxin.</title>
        <authorList>
            <person name="Callol A."/>
            <person name="Pajuelo D."/>
            <person name="Ebbesson L."/>
            <person name="Teles M."/>
            <person name="MacKenzie S."/>
            <person name="Amaro C."/>
        </authorList>
    </citation>
    <scope>NUCLEOTIDE SEQUENCE</scope>
</reference>
<protein>
    <submittedName>
        <fullName evidence="1">Uncharacterized protein</fullName>
    </submittedName>
</protein>
<reference evidence="1" key="1">
    <citation type="submission" date="2014-11" db="EMBL/GenBank/DDBJ databases">
        <authorList>
            <person name="Amaro Gonzalez C."/>
        </authorList>
    </citation>
    <scope>NUCLEOTIDE SEQUENCE</scope>
</reference>
<sequence length="74" mass="8381">MGTLSQIMLEHNIFAQALRSAFQPSFLFSTTPTTQEENWGHWSFKATLLHKELLLLCFEARTSSNPAVHCETLA</sequence>
<proteinExistence type="predicted"/>
<dbReference type="EMBL" id="GBXM01012878">
    <property type="protein sequence ID" value="JAH95699.1"/>
    <property type="molecule type" value="Transcribed_RNA"/>
</dbReference>
<evidence type="ECO:0000313" key="1">
    <source>
        <dbReference type="EMBL" id="JAH95699.1"/>
    </source>
</evidence>
<dbReference type="AlphaFoldDB" id="A0A0E9WZA7"/>
<accession>A0A0E9WZA7</accession>
<name>A0A0E9WZA7_ANGAN</name>
<organism evidence="1">
    <name type="scientific">Anguilla anguilla</name>
    <name type="common">European freshwater eel</name>
    <name type="synonym">Muraena anguilla</name>
    <dbReference type="NCBI Taxonomy" id="7936"/>
    <lineage>
        <taxon>Eukaryota</taxon>
        <taxon>Metazoa</taxon>
        <taxon>Chordata</taxon>
        <taxon>Craniata</taxon>
        <taxon>Vertebrata</taxon>
        <taxon>Euteleostomi</taxon>
        <taxon>Actinopterygii</taxon>
        <taxon>Neopterygii</taxon>
        <taxon>Teleostei</taxon>
        <taxon>Anguilliformes</taxon>
        <taxon>Anguillidae</taxon>
        <taxon>Anguilla</taxon>
    </lineage>
</organism>